<accession>H2ARD4</accession>
<dbReference type="InterPro" id="IPR008936">
    <property type="entry name" value="Rho_GTPase_activation_prot"/>
</dbReference>
<reference evidence="3 4" key="1">
    <citation type="journal article" date="2011" name="Proc. Natl. Acad. Sci. U.S.A.">
        <title>Evolutionary erosion of yeast sex chromosomes by mating-type switching accidents.</title>
        <authorList>
            <person name="Gordon J.L."/>
            <person name="Armisen D."/>
            <person name="Proux-Wera E."/>
            <person name="Oheigeartaigh S.S."/>
            <person name="Byrne K.P."/>
            <person name="Wolfe K.H."/>
        </authorList>
    </citation>
    <scope>NUCLEOTIDE SEQUENCE [LARGE SCALE GENOMIC DNA]</scope>
    <source>
        <strain evidence="4">ATCC 22294 / BCRC 22015 / CBS 2517 / CECT 1963 / NBRC 1671 / NRRL Y-8276</strain>
    </source>
</reference>
<dbReference type="Pfam" id="PF00620">
    <property type="entry name" value="RhoGAP"/>
    <property type="match status" value="1"/>
</dbReference>
<dbReference type="eggNOG" id="KOG2710">
    <property type="taxonomic scope" value="Eukaryota"/>
</dbReference>
<keyword evidence="1" id="KW-0343">GTPase activation</keyword>
<dbReference type="STRING" id="1071382.H2ARD4"/>
<gene>
    <name evidence="3" type="primary">KAFR0B06380</name>
    <name evidence="3" type="ORF">KAFR_0B06380</name>
</gene>
<dbReference type="InterPro" id="IPR000198">
    <property type="entry name" value="RhoGAP_dom"/>
</dbReference>
<dbReference type="SUPFAM" id="SSF48350">
    <property type="entry name" value="GTPase activation domain, GAP"/>
    <property type="match status" value="1"/>
</dbReference>
<dbReference type="GO" id="GO:0005938">
    <property type="term" value="C:cell cortex"/>
    <property type="evidence" value="ECO:0007669"/>
    <property type="project" value="TreeGrafter"/>
</dbReference>
<dbReference type="OrthoDB" id="3196451at2759"/>
<evidence type="ECO:0000313" key="3">
    <source>
        <dbReference type="EMBL" id="CCF56934.1"/>
    </source>
</evidence>
<dbReference type="GO" id="GO:0060237">
    <property type="term" value="P:regulation of fungal-type cell wall organization"/>
    <property type="evidence" value="ECO:0007669"/>
    <property type="project" value="TreeGrafter"/>
</dbReference>
<evidence type="ECO:0000313" key="4">
    <source>
        <dbReference type="Proteomes" id="UP000005220"/>
    </source>
</evidence>
<dbReference type="SMART" id="SM00324">
    <property type="entry name" value="RhoGAP"/>
    <property type="match status" value="1"/>
</dbReference>
<dbReference type="InterPro" id="IPR051025">
    <property type="entry name" value="RhoGAP"/>
</dbReference>
<dbReference type="KEGG" id="kaf:KAFR_0B06380"/>
<keyword evidence="4" id="KW-1185">Reference proteome</keyword>
<dbReference type="HOGENOM" id="CLU_953351_0_0_1"/>
<dbReference type="PANTHER" id="PTHR15228">
    <property type="entry name" value="SPERMATHECAL PHYSIOLOGY VARIANT"/>
    <property type="match status" value="1"/>
</dbReference>
<protein>
    <recommendedName>
        <fullName evidence="2">Rho-GAP domain-containing protein</fullName>
    </recommendedName>
</protein>
<evidence type="ECO:0000256" key="1">
    <source>
        <dbReference type="ARBA" id="ARBA00022468"/>
    </source>
</evidence>
<proteinExistence type="predicted"/>
<dbReference type="PROSITE" id="PS50238">
    <property type="entry name" value="RHOGAP"/>
    <property type="match status" value="1"/>
</dbReference>
<dbReference type="Gene3D" id="1.10.555.10">
    <property type="entry name" value="Rho GTPase activation protein"/>
    <property type="match status" value="1"/>
</dbReference>
<evidence type="ECO:0000259" key="2">
    <source>
        <dbReference type="PROSITE" id="PS50238"/>
    </source>
</evidence>
<dbReference type="PANTHER" id="PTHR15228:SF25">
    <property type="entry name" value="F-BAR DOMAIN-CONTAINING PROTEIN"/>
    <property type="match status" value="1"/>
</dbReference>
<organism evidence="3 4">
    <name type="scientific">Kazachstania africana (strain ATCC 22294 / BCRC 22015 / CBS 2517 / CECT 1963 / NBRC 1671 / NRRL Y-8276)</name>
    <name type="common">Yeast</name>
    <name type="synonym">Kluyveromyces africanus</name>
    <dbReference type="NCBI Taxonomy" id="1071382"/>
    <lineage>
        <taxon>Eukaryota</taxon>
        <taxon>Fungi</taxon>
        <taxon>Dikarya</taxon>
        <taxon>Ascomycota</taxon>
        <taxon>Saccharomycotina</taxon>
        <taxon>Saccharomycetes</taxon>
        <taxon>Saccharomycetales</taxon>
        <taxon>Saccharomycetaceae</taxon>
        <taxon>Kazachstania</taxon>
    </lineage>
</organism>
<dbReference type="GO" id="GO:0005096">
    <property type="term" value="F:GTPase activator activity"/>
    <property type="evidence" value="ECO:0007669"/>
    <property type="project" value="UniProtKB-KW"/>
</dbReference>
<dbReference type="AlphaFoldDB" id="H2ARD4"/>
<dbReference type="Proteomes" id="UP000005220">
    <property type="component" value="Chromosome 2"/>
</dbReference>
<dbReference type="RefSeq" id="XP_003956069.1">
    <property type="nucleotide sequence ID" value="XM_003956020.1"/>
</dbReference>
<dbReference type="EMBL" id="HE650822">
    <property type="protein sequence ID" value="CCF56934.1"/>
    <property type="molecule type" value="Genomic_DNA"/>
</dbReference>
<dbReference type="GeneID" id="13884815"/>
<dbReference type="FunCoup" id="H2ARD4">
    <property type="interactions" value="66"/>
</dbReference>
<name>H2ARD4_KAZAF</name>
<dbReference type="GO" id="GO:0007165">
    <property type="term" value="P:signal transduction"/>
    <property type="evidence" value="ECO:0007669"/>
    <property type="project" value="InterPro"/>
</dbReference>
<sequence>MFDMVSNSGKTNITEIASMSSIDANENNKDEFIKKAISWNLVKNFKLMNSHEANGSKIFHVTLSESLRAANIDILLADGNVFGKVPLLVAKTGVIIKETGLKVRGIFRLSGSKKRVDYLKESIFSRKPHFGSNFDCYNPKNEFKFKIHDLATIFKYYLNNLNEPVIPYTYYEMFKIPLLNNTHLSETLKANKEYTDSVESKETINTMVYEYLRLINLLPTENRTLLLYLLDILRLVSKNDNVNSMNSKNLSIIFQPSVITISKDVNFESENIVARYVLEFLINHFDNLICNM</sequence>
<dbReference type="InParanoid" id="H2ARD4"/>
<feature type="domain" description="Rho-GAP" evidence="2">
    <location>
        <begin position="70"/>
        <end position="289"/>
    </location>
</feature>